<evidence type="ECO:0000256" key="1">
    <source>
        <dbReference type="SAM" id="MobiDB-lite"/>
    </source>
</evidence>
<feature type="compositionally biased region" description="Polar residues" evidence="1">
    <location>
        <begin position="63"/>
        <end position="77"/>
    </location>
</feature>
<comment type="caution">
    <text evidence="2">The sequence shown here is derived from an EMBL/GenBank/DDBJ whole genome shotgun (WGS) entry which is preliminary data.</text>
</comment>
<feature type="region of interest" description="Disordered" evidence="1">
    <location>
        <begin position="213"/>
        <end position="247"/>
    </location>
</feature>
<evidence type="ECO:0000313" key="2">
    <source>
        <dbReference type="EMBL" id="PPR03598.1"/>
    </source>
</evidence>
<dbReference type="InParanoid" id="A0A409YKP3"/>
<protein>
    <submittedName>
        <fullName evidence="2">Uncharacterized protein</fullName>
    </submittedName>
</protein>
<dbReference type="EMBL" id="NHYE01000717">
    <property type="protein sequence ID" value="PPR03598.1"/>
    <property type="molecule type" value="Genomic_DNA"/>
</dbReference>
<feature type="non-terminal residue" evidence="2">
    <location>
        <position position="299"/>
    </location>
</feature>
<evidence type="ECO:0000313" key="3">
    <source>
        <dbReference type="Proteomes" id="UP000284706"/>
    </source>
</evidence>
<feature type="region of interest" description="Disordered" evidence="1">
    <location>
        <begin position="135"/>
        <end position="173"/>
    </location>
</feature>
<feature type="compositionally biased region" description="Basic and acidic residues" evidence="1">
    <location>
        <begin position="144"/>
        <end position="155"/>
    </location>
</feature>
<keyword evidence="3" id="KW-1185">Reference proteome</keyword>
<feature type="region of interest" description="Disordered" evidence="1">
    <location>
        <begin position="61"/>
        <end position="104"/>
    </location>
</feature>
<proteinExistence type="predicted"/>
<feature type="compositionally biased region" description="Basic and acidic residues" evidence="1">
    <location>
        <begin position="213"/>
        <end position="222"/>
    </location>
</feature>
<organism evidence="2 3">
    <name type="scientific">Gymnopilus dilepis</name>
    <dbReference type="NCBI Taxonomy" id="231916"/>
    <lineage>
        <taxon>Eukaryota</taxon>
        <taxon>Fungi</taxon>
        <taxon>Dikarya</taxon>
        <taxon>Basidiomycota</taxon>
        <taxon>Agaricomycotina</taxon>
        <taxon>Agaricomycetes</taxon>
        <taxon>Agaricomycetidae</taxon>
        <taxon>Agaricales</taxon>
        <taxon>Agaricineae</taxon>
        <taxon>Hymenogastraceae</taxon>
        <taxon>Gymnopilus</taxon>
    </lineage>
</organism>
<sequence length="299" mass="32506">MGLAHENWPIAPQPQWISFSKNNLSSRPEEAREWPPTPTYTSTRGPHRIQPRRYEAIERSMGCRSTNQQSRPSTTTLGIAPALVTTPLSPARPQTTTSNRASRGKHLGDISAARIGSRGLESQCLRLEEVHGVAPSRPIIPQRPEFDASKQKTSRDALPPQTTTPSSGSRGKGWVASAALKGRLGGRGVHLRTCADLDTQQWESRKALEQCWGRKDRSERPAKRAYKTPTTQIRGGPSSAEGLKKSRTAVGRRVGRAEGMRTKGPSTRIQAAQRLKAEGGDVVAGLCACCEPLVSPTPL</sequence>
<dbReference type="AlphaFoldDB" id="A0A409YKP3"/>
<reference evidence="2 3" key="1">
    <citation type="journal article" date="2018" name="Evol. Lett.">
        <title>Horizontal gene cluster transfer increased hallucinogenic mushroom diversity.</title>
        <authorList>
            <person name="Reynolds H.T."/>
            <person name="Vijayakumar V."/>
            <person name="Gluck-Thaler E."/>
            <person name="Korotkin H.B."/>
            <person name="Matheny P.B."/>
            <person name="Slot J.C."/>
        </authorList>
    </citation>
    <scope>NUCLEOTIDE SEQUENCE [LARGE SCALE GENOMIC DNA]</scope>
    <source>
        <strain evidence="2 3">SRW20</strain>
    </source>
</reference>
<gene>
    <name evidence="2" type="ORF">CVT26_006119</name>
</gene>
<accession>A0A409YKP3</accession>
<feature type="region of interest" description="Disordered" evidence="1">
    <location>
        <begin position="23"/>
        <end position="49"/>
    </location>
</feature>
<feature type="compositionally biased region" description="Polar residues" evidence="1">
    <location>
        <begin position="160"/>
        <end position="169"/>
    </location>
</feature>
<feature type="compositionally biased region" description="Polar residues" evidence="1">
    <location>
        <begin position="86"/>
        <end position="101"/>
    </location>
</feature>
<name>A0A409YKP3_9AGAR</name>
<dbReference type="Proteomes" id="UP000284706">
    <property type="component" value="Unassembled WGS sequence"/>
</dbReference>